<feature type="transmembrane region" description="Helical" evidence="8">
    <location>
        <begin position="394"/>
        <end position="417"/>
    </location>
</feature>
<evidence type="ECO:0000313" key="12">
    <source>
        <dbReference type="Proteomes" id="UP001246473"/>
    </source>
</evidence>
<evidence type="ECO:0000256" key="3">
    <source>
        <dbReference type="ARBA" id="ARBA00022448"/>
    </source>
</evidence>
<dbReference type="EMBL" id="JANSLM010000021">
    <property type="protein sequence ID" value="MDT8843117.1"/>
    <property type="molecule type" value="Genomic_DNA"/>
</dbReference>
<feature type="transmembrane region" description="Helical" evidence="8">
    <location>
        <begin position="297"/>
        <end position="318"/>
    </location>
</feature>
<dbReference type="InterPro" id="IPR035906">
    <property type="entry name" value="MetI-like_sf"/>
</dbReference>
<proteinExistence type="inferred from homology"/>
<keyword evidence="6 8" id="KW-1133">Transmembrane helix</keyword>
<dbReference type="GO" id="GO:0005886">
    <property type="term" value="C:plasma membrane"/>
    <property type="evidence" value="ECO:0007669"/>
    <property type="project" value="UniProtKB-SubCell"/>
</dbReference>
<dbReference type="PANTHER" id="PTHR42929">
    <property type="entry name" value="INNER MEMBRANE ABC TRANSPORTER PERMEASE PROTEIN YDCU-RELATED-RELATED"/>
    <property type="match status" value="1"/>
</dbReference>
<dbReference type="SUPFAM" id="SSF161098">
    <property type="entry name" value="MetI-like"/>
    <property type="match status" value="1"/>
</dbReference>
<keyword evidence="7 8" id="KW-0472">Membrane</keyword>
<sequence>MDPMATASLHTAEPPLHRTVPSDTNLKKRLRRAQRAHDLRAYLMISPLFLFILGTFIIPLAVMLYTSVHDPVIEQNLPNTVSALRNWQPEKQRVPPASAFAALARDMQAADENETASQIATRLNFETGGLRSLFVRSVRMVGQTQDGSTDWKNRLIRFDSTWDTPQPWLVIKNLSHAYTPGYYLSALDLRYKGVNGIELQPASSRIYLDVFGRTAGLGLIVTICCLLLAYPVAYLLASVRPRTGNLLLILVLLPFWTSLLVRTTAWIVLLQHEGVVNKLLMSIGVISAPLDLIYNRFGVVVTMTHILLPFMILPLYSVMKSIPVSYTRAARSLGASPWLAFRRVYFPQSMPGISAGVLLVFILSIGYYITPALVGGAADQMISYFVADNLGRSLNWGLAAALGGLLLASVLALYAVYERYVGIANVKLG</sequence>
<evidence type="ECO:0000313" key="11">
    <source>
        <dbReference type="EMBL" id="MDT8843117.1"/>
    </source>
</evidence>
<dbReference type="PROSITE" id="PS50928">
    <property type="entry name" value="ABC_TM1"/>
    <property type="match status" value="1"/>
</dbReference>
<comment type="subcellular location">
    <subcellularLocation>
        <location evidence="1 8">Cell membrane</location>
        <topology evidence="1 8">Multi-pass membrane protein</topology>
    </subcellularLocation>
</comment>
<dbReference type="PANTHER" id="PTHR42929:SF5">
    <property type="entry name" value="ABC TRANSPORTER PERMEASE PROTEIN"/>
    <property type="match status" value="1"/>
</dbReference>
<dbReference type="Pfam" id="PF00528">
    <property type="entry name" value="BPD_transp_1"/>
    <property type="match status" value="1"/>
</dbReference>
<evidence type="ECO:0000256" key="5">
    <source>
        <dbReference type="ARBA" id="ARBA00022692"/>
    </source>
</evidence>
<gene>
    <name evidence="11" type="ORF">ParKJ_37410</name>
</gene>
<evidence type="ECO:0000256" key="8">
    <source>
        <dbReference type="RuleBase" id="RU363032"/>
    </source>
</evidence>
<keyword evidence="5 8" id="KW-0812">Transmembrane</keyword>
<feature type="transmembrane region" description="Helical" evidence="8">
    <location>
        <begin position="352"/>
        <end position="374"/>
    </location>
</feature>
<feature type="transmembrane region" description="Helical" evidence="8">
    <location>
        <begin position="41"/>
        <end position="65"/>
    </location>
</feature>
<feature type="region of interest" description="Disordered" evidence="9">
    <location>
        <begin position="1"/>
        <end position="22"/>
    </location>
</feature>
<evidence type="ECO:0000256" key="6">
    <source>
        <dbReference type="ARBA" id="ARBA00022989"/>
    </source>
</evidence>
<comment type="similarity">
    <text evidence="2">Belongs to the binding-protein-dependent transport system permease family. CysTW subfamily.</text>
</comment>
<keyword evidence="3 8" id="KW-0813">Transport</keyword>
<keyword evidence="4" id="KW-1003">Cell membrane</keyword>
<feature type="transmembrane region" description="Helical" evidence="8">
    <location>
        <begin position="246"/>
        <end position="269"/>
    </location>
</feature>
<evidence type="ECO:0000256" key="4">
    <source>
        <dbReference type="ARBA" id="ARBA00022475"/>
    </source>
</evidence>
<evidence type="ECO:0000256" key="1">
    <source>
        <dbReference type="ARBA" id="ARBA00004651"/>
    </source>
</evidence>
<dbReference type="InterPro" id="IPR000515">
    <property type="entry name" value="MetI-like"/>
</dbReference>
<feature type="domain" description="ABC transmembrane type-1" evidence="10">
    <location>
        <begin position="211"/>
        <end position="417"/>
    </location>
</feature>
<evidence type="ECO:0000256" key="9">
    <source>
        <dbReference type="SAM" id="MobiDB-lite"/>
    </source>
</evidence>
<accession>A0AAP5V0N1</accession>
<dbReference type="GO" id="GO:0055085">
    <property type="term" value="P:transmembrane transport"/>
    <property type="evidence" value="ECO:0007669"/>
    <property type="project" value="InterPro"/>
</dbReference>
<name>A0AAP5V0N1_9BURK</name>
<reference evidence="11" key="1">
    <citation type="submission" date="2022-08" db="EMBL/GenBank/DDBJ databases">
        <authorList>
            <person name="Kim S.-J."/>
        </authorList>
    </citation>
    <scope>NUCLEOTIDE SEQUENCE</scope>
    <source>
        <strain evidence="11">KJ</strain>
    </source>
</reference>
<dbReference type="Gene3D" id="1.10.3720.10">
    <property type="entry name" value="MetI-like"/>
    <property type="match status" value="1"/>
</dbReference>
<protein>
    <submittedName>
        <fullName evidence="11">ABC transporter permease</fullName>
    </submittedName>
</protein>
<evidence type="ECO:0000259" key="10">
    <source>
        <dbReference type="PROSITE" id="PS50928"/>
    </source>
</evidence>
<dbReference type="CDD" id="cd06261">
    <property type="entry name" value="TM_PBP2"/>
    <property type="match status" value="1"/>
</dbReference>
<evidence type="ECO:0000256" key="2">
    <source>
        <dbReference type="ARBA" id="ARBA00007069"/>
    </source>
</evidence>
<dbReference type="AlphaFoldDB" id="A0AAP5V0N1"/>
<comment type="caution">
    <text evidence="11">The sequence shown here is derived from an EMBL/GenBank/DDBJ whole genome shotgun (WGS) entry which is preliminary data.</text>
</comment>
<feature type="transmembrane region" description="Helical" evidence="8">
    <location>
        <begin position="215"/>
        <end position="237"/>
    </location>
</feature>
<evidence type="ECO:0000256" key="7">
    <source>
        <dbReference type="ARBA" id="ARBA00023136"/>
    </source>
</evidence>
<organism evidence="11 12">
    <name type="scientific">Paraburkholderia fungorum</name>
    <dbReference type="NCBI Taxonomy" id="134537"/>
    <lineage>
        <taxon>Bacteria</taxon>
        <taxon>Pseudomonadati</taxon>
        <taxon>Pseudomonadota</taxon>
        <taxon>Betaproteobacteria</taxon>
        <taxon>Burkholderiales</taxon>
        <taxon>Burkholderiaceae</taxon>
        <taxon>Paraburkholderia</taxon>
    </lineage>
</organism>
<dbReference type="Proteomes" id="UP001246473">
    <property type="component" value="Unassembled WGS sequence"/>
</dbReference>